<proteinExistence type="inferred from homology"/>
<evidence type="ECO:0000256" key="1">
    <source>
        <dbReference type="ARBA" id="ARBA00009199"/>
    </source>
</evidence>
<reference evidence="4 5" key="1">
    <citation type="submission" date="2017-01" db="EMBL/GenBank/DDBJ databases">
        <title>The recent genome duplication of the halophilic yeast Hortaea werneckii: insights from long-read sequencing.</title>
        <authorList>
            <person name="Sinha S."/>
            <person name="Flibotte S."/>
            <person name="Neira M."/>
            <person name="Lenassi M."/>
            <person name="Gostincar C."/>
            <person name="Stajich J.E."/>
            <person name="Nislow C.E."/>
        </authorList>
    </citation>
    <scope>NUCLEOTIDE SEQUENCE [LARGE SCALE GENOMIC DNA]</scope>
    <source>
        <strain evidence="4 5">EXF-2000</strain>
    </source>
</reference>
<dbReference type="PANTHER" id="PTHR46072:SF2">
    <property type="entry name" value="AMIDASE (EUROFUNG)"/>
    <property type="match status" value="1"/>
</dbReference>
<organism evidence="4 5">
    <name type="scientific">Hortaea werneckii EXF-2000</name>
    <dbReference type="NCBI Taxonomy" id="1157616"/>
    <lineage>
        <taxon>Eukaryota</taxon>
        <taxon>Fungi</taxon>
        <taxon>Dikarya</taxon>
        <taxon>Ascomycota</taxon>
        <taxon>Pezizomycotina</taxon>
        <taxon>Dothideomycetes</taxon>
        <taxon>Dothideomycetidae</taxon>
        <taxon>Mycosphaerellales</taxon>
        <taxon>Teratosphaeriaceae</taxon>
        <taxon>Hortaea</taxon>
    </lineage>
</organism>
<protein>
    <recommendedName>
        <fullName evidence="3">Amidase domain-containing protein</fullName>
    </recommendedName>
</protein>
<keyword evidence="5" id="KW-1185">Reference proteome</keyword>
<dbReference type="InParanoid" id="A0A1Z5TH53"/>
<sequence>MDQMYRADDGEDIRRDVEAAGEPMIPHVAALGGWSKPISVYDYWQLNRQKIRAQESYNKKWNESATLLPWSAGDESQKQQSQSSRLVDVLISPVAPHTAVPHRTARWTGYTKVCNFLDYAALSIPFGTLEQESSFGGRLPKIHAGDSRERYLRAYVPRNDMDKWNHGLYDSELMDGLPIGLQIIGRRFEEERVLGVAKVAENVIADHRKA</sequence>
<comment type="caution">
    <text evidence="4">The sequence shown here is derived from an EMBL/GenBank/DDBJ whole genome shotgun (WGS) entry which is preliminary data.</text>
</comment>
<dbReference type="InterPro" id="IPR023631">
    <property type="entry name" value="Amidase_dom"/>
</dbReference>
<dbReference type="OrthoDB" id="6428749at2759"/>
<accession>A0A1Z5TH53</accession>
<evidence type="ECO:0000313" key="5">
    <source>
        <dbReference type="Proteomes" id="UP000194280"/>
    </source>
</evidence>
<evidence type="ECO:0000259" key="3">
    <source>
        <dbReference type="Pfam" id="PF01425"/>
    </source>
</evidence>
<comment type="similarity">
    <text evidence="1">Belongs to the amidase family.</text>
</comment>
<keyword evidence="2" id="KW-0378">Hydrolase</keyword>
<dbReference type="Pfam" id="PF01425">
    <property type="entry name" value="Amidase"/>
    <property type="match status" value="1"/>
</dbReference>
<dbReference type="Gene3D" id="3.90.1300.10">
    <property type="entry name" value="Amidase signature (AS) domain"/>
    <property type="match status" value="1"/>
</dbReference>
<dbReference type="PANTHER" id="PTHR46072">
    <property type="entry name" value="AMIDASE-RELATED-RELATED"/>
    <property type="match status" value="1"/>
</dbReference>
<dbReference type="SUPFAM" id="SSF75304">
    <property type="entry name" value="Amidase signature (AS) enzymes"/>
    <property type="match status" value="1"/>
</dbReference>
<dbReference type="GO" id="GO:0016787">
    <property type="term" value="F:hydrolase activity"/>
    <property type="evidence" value="ECO:0007669"/>
    <property type="project" value="UniProtKB-KW"/>
</dbReference>
<dbReference type="EMBL" id="MUNK01000046">
    <property type="protein sequence ID" value="OTA35330.1"/>
    <property type="molecule type" value="Genomic_DNA"/>
</dbReference>
<name>A0A1Z5TH53_HORWE</name>
<evidence type="ECO:0000256" key="2">
    <source>
        <dbReference type="ARBA" id="ARBA00022801"/>
    </source>
</evidence>
<evidence type="ECO:0000313" key="4">
    <source>
        <dbReference type="EMBL" id="OTA35330.1"/>
    </source>
</evidence>
<dbReference type="Proteomes" id="UP000194280">
    <property type="component" value="Unassembled WGS sequence"/>
</dbReference>
<dbReference type="InterPro" id="IPR036928">
    <property type="entry name" value="AS_sf"/>
</dbReference>
<dbReference type="AlphaFoldDB" id="A0A1Z5TH53"/>
<feature type="domain" description="Amidase" evidence="3">
    <location>
        <begin position="44"/>
        <end position="194"/>
    </location>
</feature>
<dbReference type="STRING" id="1157616.A0A1Z5TH53"/>
<dbReference type="VEuPathDB" id="FungiDB:BTJ68_04260"/>
<gene>
    <name evidence="4" type="ORF">BTJ68_04260</name>
</gene>